<dbReference type="GO" id="GO:0008841">
    <property type="term" value="F:dihydrofolate synthase activity"/>
    <property type="evidence" value="ECO:0007669"/>
    <property type="project" value="UniProtKB-EC"/>
</dbReference>
<dbReference type="InterPro" id="IPR036615">
    <property type="entry name" value="Mur_ligase_C_dom_sf"/>
</dbReference>
<evidence type="ECO:0000259" key="22">
    <source>
        <dbReference type="Pfam" id="PF02875"/>
    </source>
</evidence>
<comment type="pathway">
    <text evidence="2">Cofactor biosynthesis; tetrahydrofolate biosynthesis; 7,8-dihydrofolate from 2-amino-4-hydroxy-6-hydroxymethyl-7,8-dihydropteridine diphosphate and 4-aminobenzoate: step 2/2.</text>
</comment>
<dbReference type="HOGENOM" id="CLU_015869_1_0_4"/>
<evidence type="ECO:0000256" key="4">
    <source>
        <dbReference type="ARBA" id="ARBA00008276"/>
    </source>
</evidence>
<evidence type="ECO:0000256" key="5">
    <source>
        <dbReference type="ARBA" id="ARBA00013023"/>
    </source>
</evidence>
<dbReference type="GO" id="GO:0046654">
    <property type="term" value="P:tetrahydrofolate biosynthetic process"/>
    <property type="evidence" value="ECO:0007669"/>
    <property type="project" value="UniProtKB-UniPathway"/>
</dbReference>
<dbReference type="Gene3D" id="3.90.190.20">
    <property type="entry name" value="Mur ligase, C-terminal domain"/>
    <property type="match status" value="1"/>
</dbReference>
<evidence type="ECO:0000256" key="19">
    <source>
        <dbReference type="ARBA" id="ARBA00049035"/>
    </source>
</evidence>
<comment type="caution">
    <text evidence="24">The sequence shown here is derived from an EMBL/GenBank/DDBJ whole genome shotgun (WGS) entry which is preliminary data.</text>
</comment>
<dbReference type="GO" id="GO:0005524">
    <property type="term" value="F:ATP binding"/>
    <property type="evidence" value="ECO:0007669"/>
    <property type="project" value="UniProtKB-KW"/>
</dbReference>
<dbReference type="InterPro" id="IPR001645">
    <property type="entry name" value="Folylpolyglutamate_synth"/>
</dbReference>
<keyword evidence="12" id="KW-0460">Magnesium</keyword>
<evidence type="ECO:0000256" key="18">
    <source>
        <dbReference type="ARBA" id="ARBA00047808"/>
    </source>
</evidence>
<dbReference type="RefSeq" id="WP_016474826.1">
    <property type="nucleotide sequence ID" value="NZ_KE150480.1"/>
</dbReference>
<dbReference type="UniPathway" id="UPA00077">
    <property type="reaction ID" value="UER00157"/>
</dbReference>
<dbReference type="InterPro" id="IPR036565">
    <property type="entry name" value="Mur-like_cat_sf"/>
</dbReference>
<dbReference type="PANTHER" id="PTHR11136">
    <property type="entry name" value="FOLYLPOLYGLUTAMATE SYNTHASE-RELATED"/>
    <property type="match status" value="1"/>
</dbReference>
<dbReference type="SUPFAM" id="SSF53623">
    <property type="entry name" value="MurD-like peptide ligases, catalytic domain"/>
    <property type="match status" value="1"/>
</dbReference>
<comment type="catalytic activity">
    <reaction evidence="19">
        <text>(6R)-5,10-methylenetetrahydrofolyl-(gamma-L-Glu)(n) + L-glutamate + ATP = (6R)-5,10-methylenetetrahydrofolyl-(gamma-L-Glu)(n+1) + ADP + phosphate + H(+)</text>
        <dbReference type="Rhea" id="RHEA:51912"/>
        <dbReference type="Rhea" id="RHEA-COMP:13257"/>
        <dbReference type="Rhea" id="RHEA-COMP:13258"/>
        <dbReference type="ChEBI" id="CHEBI:15378"/>
        <dbReference type="ChEBI" id="CHEBI:29985"/>
        <dbReference type="ChEBI" id="CHEBI:30616"/>
        <dbReference type="ChEBI" id="CHEBI:43474"/>
        <dbReference type="ChEBI" id="CHEBI:136572"/>
        <dbReference type="ChEBI" id="CHEBI:456216"/>
        <dbReference type="EC" id="6.3.2.17"/>
    </reaction>
</comment>
<evidence type="ECO:0000256" key="11">
    <source>
        <dbReference type="ARBA" id="ARBA00022840"/>
    </source>
</evidence>
<dbReference type="GO" id="GO:0005737">
    <property type="term" value="C:cytoplasm"/>
    <property type="evidence" value="ECO:0007669"/>
    <property type="project" value="TreeGrafter"/>
</dbReference>
<dbReference type="eggNOG" id="COG0285">
    <property type="taxonomic scope" value="Bacteria"/>
</dbReference>
<evidence type="ECO:0000256" key="8">
    <source>
        <dbReference type="ARBA" id="ARBA00022598"/>
    </source>
</evidence>
<comment type="catalytic activity">
    <reaction evidence="18">
        <text>10-formyltetrahydrofolyl-(gamma-L-Glu)(n) + L-glutamate + ATP = 10-formyltetrahydrofolyl-(gamma-L-Glu)(n+1) + ADP + phosphate + H(+)</text>
        <dbReference type="Rhea" id="RHEA:51904"/>
        <dbReference type="Rhea" id="RHEA-COMP:13088"/>
        <dbReference type="Rhea" id="RHEA-COMP:14300"/>
        <dbReference type="ChEBI" id="CHEBI:15378"/>
        <dbReference type="ChEBI" id="CHEBI:29985"/>
        <dbReference type="ChEBI" id="CHEBI:30616"/>
        <dbReference type="ChEBI" id="CHEBI:43474"/>
        <dbReference type="ChEBI" id="CHEBI:134413"/>
        <dbReference type="ChEBI" id="CHEBI:456216"/>
        <dbReference type="EC" id="6.3.2.17"/>
    </reaction>
</comment>
<keyword evidence="13" id="KW-0289">Folate biosynthesis</keyword>
<dbReference type="EC" id="6.3.2.17" evidence="6"/>
<evidence type="ECO:0000256" key="9">
    <source>
        <dbReference type="ARBA" id="ARBA00022723"/>
    </source>
</evidence>
<name>S3BDU8_9BURK</name>
<evidence type="ECO:0000256" key="13">
    <source>
        <dbReference type="ARBA" id="ARBA00022909"/>
    </source>
</evidence>
<evidence type="ECO:0000259" key="23">
    <source>
        <dbReference type="Pfam" id="PF08245"/>
    </source>
</evidence>
<keyword evidence="25" id="KW-1185">Reference proteome</keyword>
<sequence length="447" mass="48081">MTIPVVSVSAPHQAPAAGASLNQWLEFIEKLHDKPIDMGLERMQTMIARMGIKFECPVVTVAGTNGKGSTCAVMERIWREAGFRTAMHTSPHLIRFNERALLNGEEVSDEALIAAFGEVESARGGMTLSYFEYTGLAVLKLFQNAHPDVVILEIGLGGRLDAMNAVDPDVSIVAAIGIDHTAFLGNTREAIALEKAHIYRLGRPAICSDPNPPSTLVGYAAEIGAKLLLINRDFSVTEHPDGSFQFRMGDLSWQLPRPALKGENQYRNAAGALAAIVSLLNRLPVTEAAAAAGLTEVRITARFEEITTQPCTTLLDVGHNPQAAGVLAENLHASRKPGEKTLAVFGMLEDKDRAQVVRLTAPEIDRWFIAGLPGPRGGSAEALKTKMLEGGVGERAIESFPAIADALYAARLFAEDEPAAPVRIIIFGSFVTVGEALEVFAKEGLRR</sequence>
<evidence type="ECO:0000256" key="10">
    <source>
        <dbReference type="ARBA" id="ARBA00022741"/>
    </source>
</evidence>
<evidence type="ECO:0000256" key="3">
    <source>
        <dbReference type="ARBA" id="ARBA00005150"/>
    </source>
</evidence>
<evidence type="ECO:0000313" key="24">
    <source>
        <dbReference type="EMBL" id="EPD98601.1"/>
    </source>
</evidence>
<dbReference type="SUPFAM" id="SSF53244">
    <property type="entry name" value="MurD-like peptide ligases, peptide-binding domain"/>
    <property type="match status" value="1"/>
</dbReference>
<keyword evidence="11 21" id="KW-0067">ATP-binding</keyword>
<organism evidence="24 25">
    <name type="scientific">Sutterella wadsworthensis HGA0223</name>
    <dbReference type="NCBI Taxonomy" id="1203554"/>
    <lineage>
        <taxon>Bacteria</taxon>
        <taxon>Pseudomonadati</taxon>
        <taxon>Pseudomonadota</taxon>
        <taxon>Betaproteobacteria</taxon>
        <taxon>Burkholderiales</taxon>
        <taxon>Sutterellaceae</taxon>
        <taxon>Sutterella</taxon>
    </lineage>
</organism>
<evidence type="ECO:0000256" key="2">
    <source>
        <dbReference type="ARBA" id="ARBA00004799"/>
    </source>
</evidence>
<comment type="similarity">
    <text evidence="4 21">Belongs to the folylpolyglutamate synthase family.</text>
</comment>
<dbReference type="PIRSF" id="PIRSF001563">
    <property type="entry name" value="Folylpolyglu_synth"/>
    <property type="match status" value="1"/>
</dbReference>
<reference evidence="24 25" key="1">
    <citation type="submission" date="2013-04" db="EMBL/GenBank/DDBJ databases">
        <title>The Genome Sequence of Sutterella wadsworthensis HGA0223.</title>
        <authorList>
            <consortium name="The Broad Institute Genomics Platform"/>
            <person name="Earl A."/>
            <person name="Ward D."/>
            <person name="Feldgarden M."/>
            <person name="Gevers D."/>
            <person name="Schmidt T.M."/>
            <person name="Dover J."/>
            <person name="Dai D."/>
            <person name="Walker B."/>
            <person name="Young S."/>
            <person name="Zeng Q."/>
            <person name="Gargeya S."/>
            <person name="Fitzgerald M."/>
            <person name="Haas B."/>
            <person name="Abouelleil A."/>
            <person name="Allen A.W."/>
            <person name="Alvarado L."/>
            <person name="Arachchi H.M."/>
            <person name="Berlin A.M."/>
            <person name="Chapman S.B."/>
            <person name="Gainer-Dewar J."/>
            <person name="Goldberg J."/>
            <person name="Griggs A."/>
            <person name="Gujja S."/>
            <person name="Hansen M."/>
            <person name="Howarth C."/>
            <person name="Imamovic A."/>
            <person name="Ireland A."/>
            <person name="Larimer J."/>
            <person name="McCowan C."/>
            <person name="Murphy C."/>
            <person name="Pearson M."/>
            <person name="Poon T.W."/>
            <person name="Priest M."/>
            <person name="Roberts A."/>
            <person name="Saif S."/>
            <person name="Shea T."/>
            <person name="Sisk P."/>
            <person name="Sykes S."/>
            <person name="Wortman J."/>
            <person name="Nusbaum C."/>
            <person name="Birren B."/>
        </authorList>
    </citation>
    <scope>NUCLEOTIDE SEQUENCE [LARGE SCALE GENOMIC DNA]</scope>
    <source>
        <strain evidence="24 25">HGA0223</strain>
    </source>
</reference>
<keyword evidence="8 21" id="KW-0436">Ligase</keyword>
<gene>
    <name evidence="24" type="ORF">HMPREF1476_01640</name>
</gene>
<evidence type="ECO:0000256" key="17">
    <source>
        <dbReference type="ARBA" id="ARBA00047493"/>
    </source>
</evidence>
<dbReference type="NCBIfam" id="TIGR01499">
    <property type="entry name" value="folC"/>
    <property type="match status" value="1"/>
</dbReference>
<comment type="function">
    <text evidence="1">Functions in two distinct reactions of the de novo folate biosynthetic pathway. Catalyzes the addition of a glutamate residue to dihydropteroate (7,8-dihydropteroate or H2Pte) to form dihydrofolate (7,8-dihydrofolate monoglutamate or H2Pte-Glu). Also catalyzes successive additions of L-glutamate to tetrahydrofolate or 10-formyltetrahydrofolate or 5,10-methylenetetrahydrofolate, leading to folylpolyglutamate derivatives.</text>
</comment>
<protein>
    <recommendedName>
        <fullName evidence="7">Dihydrofolate synthase/folylpolyglutamate synthase</fullName>
        <ecNumber evidence="5">6.3.2.12</ecNumber>
        <ecNumber evidence="6">6.3.2.17</ecNumber>
    </recommendedName>
    <alternativeName>
        <fullName evidence="16">Folylpoly-gamma-glutamate synthetase-dihydrofolate synthetase</fullName>
    </alternativeName>
    <alternativeName>
        <fullName evidence="14">Folylpolyglutamate synthetase</fullName>
    </alternativeName>
    <alternativeName>
        <fullName evidence="15">Tetrahydrofolylpolyglutamate synthase</fullName>
    </alternativeName>
</protein>
<evidence type="ECO:0000256" key="15">
    <source>
        <dbReference type="ARBA" id="ARBA00030592"/>
    </source>
</evidence>
<dbReference type="Pfam" id="PF08245">
    <property type="entry name" value="Mur_ligase_M"/>
    <property type="match status" value="1"/>
</dbReference>
<proteinExistence type="inferred from homology"/>
<evidence type="ECO:0000256" key="20">
    <source>
        <dbReference type="ARBA" id="ARBA00049161"/>
    </source>
</evidence>
<dbReference type="PATRIC" id="fig|1203554.3.peg.1721"/>
<dbReference type="Proteomes" id="UP000014400">
    <property type="component" value="Unassembled WGS sequence"/>
</dbReference>
<accession>S3BDU8</accession>
<keyword evidence="10 21" id="KW-0547">Nucleotide-binding</keyword>
<feature type="domain" description="Mur ligase C-terminal" evidence="22">
    <location>
        <begin position="302"/>
        <end position="415"/>
    </location>
</feature>
<dbReference type="InterPro" id="IPR013221">
    <property type="entry name" value="Mur_ligase_cen"/>
</dbReference>
<evidence type="ECO:0000256" key="12">
    <source>
        <dbReference type="ARBA" id="ARBA00022842"/>
    </source>
</evidence>
<dbReference type="InterPro" id="IPR004101">
    <property type="entry name" value="Mur_ligase_C"/>
</dbReference>
<evidence type="ECO:0000256" key="16">
    <source>
        <dbReference type="ARBA" id="ARBA00032510"/>
    </source>
</evidence>
<comment type="catalytic activity">
    <reaction evidence="17">
        <text>(6S)-5,6,7,8-tetrahydrofolyl-(gamma-L-Glu)(n) + L-glutamate + ATP = (6S)-5,6,7,8-tetrahydrofolyl-(gamma-L-Glu)(n+1) + ADP + phosphate + H(+)</text>
        <dbReference type="Rhea" id="RHEA:10580"/>
        <dbReference type="Rhea" id="RHEA-COMP:14738"/>
        <dbReference type="Rhea" id="RHEA-COMP:14740"/>
        <dbReference type="ChEBI" id="CHEBI:15378"/>
        <dbReference type="ChEBI" id="CHEBI:29985"/>
        <dbReference type="ChEBI" id="CHEBI:30616"/>
        <dbReference type="ChEBI" id="CHEBI:43474"/>
        <dbReference type="ChEBI" id="CHEBI:141005"/>
        <dbReference type="ChEBI" id="CHEBI:456216"/>
        <dbReference type="EC" id="6.3.2.17"/>
    </reaction>
</comment>
<dbReference type="GO" id="GO:0004326">
    <property type="term" value="F:tetrahydrofolylpolyglutamate synthase activity"/>
    <property type="evidence" value="ECO:0007669"/>
    <property type="project" value="UniProtKB-EC"/>
</dbReference>
<feature type="domain" description="Mur ligase central" evidence="23">
    <location>
        <begin position="61"/>
        <end position="200"/>
    </location>
</feature>
<comment type="catalytic activity">
    <reaction evidence="20">
        <text>7,8-dihydropteroate + L-glutamate + ATP = 7,8-dihydrofolate + ADP + phosphate + H(+)</text>
        <dbReference type="Rhea" id="RHEA:23584"/>
        <dbReference type="ChEBI" id="CHEBI:15378"/>
        <dbReference type="ChEBI" id="CHEBI:17839"/>
        <dbReference type="ChEBI" id="CHEBI:29985"/>
        <dbReference type="ChEBI" id="CHEBI:30616"/>
        <dbReference type="ChEBI" id="CHEBI:43474"/>
        <dbReference type="ChEBI" id="CHEBI:57451"/>
        <dbReference type="ChEBI" id="CHEBI:456216"/>
        <dbReference type="EC" id="6.3.2.12"/>
    </reaction>
</comment>
<keyword evidence="9" id="KW-0479">Metal-binding</keyword>
<dbReference type="EC" id="6.3.2.12" evidence="5"/>
<evidence type="ECO:0000313" key="25">
    <source>
        <dbReference type="Proteomes" id="UP000014400"/>
    </source>
</evidence>
<dbReference type="Pfam" id="PF02875">
    <property type="entry name" value="Mur_ligase_C"/>
    <property type="match status" value="1"/>
</dbReference>
<dbReference type="GO" id="GO:0046872">
    <property type="term" value="F:metal ion binding"/>
    <property type="evidence" value="ECO:0007669"/>
    <property type="project" value="UniProtKB-KW"/>
</dbReference>
<evidence type="ECO:0000256" key="6">
    <source>
        <dbReference type="ARBA" id="ARBA00013025"/>
    </source>
</evidence>
<dbReference type="PANTHER" id="PTHR11136:SF0">
    <property type="entry name" value="DIHYDROFOLATE SYNTHETASE-RELATED"/>
    <property type="match status" value="1"/>
</dbReference>
<dbReference type="STRING" id="1203554.HMPREF1476_01640"/>
<evidence type="ECO:0000256" key="14">
    <source>
        <dbReference type="ARBA" id="ARBA00030048"/>
    </source>
</evidence>
<dbReference type="Gene3D" id="3.40.1190.10">
    <property type="entry name" value="Mur-like, catalytic domain"/>
    <property type="match status" value="1"/>
</dbReference>
<evidence type="ECO:0000256" key="21">
    <source>
        <dbReference type="PIRNR" id="PIRNR001563"/>
    </source>
</evidence>
<comment type="pathway">
    <text evidence="3">Cofactor biosynthesis; tetrahydrofolylpolyglutamate biosynthesis.</text>
</comment>
<dbReference type="GO" id="GO:0046656">
    <property type="term" value="P:folic acid biosynthetic process"/>
    <property type="evidence" value="ECO:0007669"/>
    <property type="project" value="UniProtKB-KW"/>
</dbReference>
<evidence type="ECO:0000256" key="7">
    <source>
        <dbReference type="ARBA" id="ARBA00019357"/>
    </source>
</evidence>
<evidence type="ECO:0000256" key="1">
    <source>
        <dbReference type="ARBA" id="ARBA00002714"/>
    </source>
</evidence>
<dbReference type="AlphaFoldDB" id="S3BDU8"/>
<dbReference type="EMBL" id="ATCF01000022">
    <property type="protein sequence ID" value="EPD98601.1"/>
    <property type="molecule type" value="Genomic_DNA"/>
</dbReference>